<gene>
    <name evidence="1" type="ORF">GR212_15600</name>
</gene>
<dbReference type="Proteomes" id="UP000483035">
    <property type="component" value="Unassembled WGS sequence"/>
</dbReference>
<dbReference type="AlphaFoldDB" id="A0A6L9U501"/>
<evidence type="ECO:0000313" key="2">
    <source>
        <dbReference type="Proteomes" id="UP000483035"/>
    </source>
</evidence>
<sequence>MRGIANRVDCGKQFRFLAESIECYRRRHEIIAVHGKIFTGHEVIAERAIPRSRIAFLHDLCGLFIGGSVNVDRPRDPDIDTNLFERAALNGGDHLGCRLLPLAATGVSIVLGSVKADEERVIGIDQMMTRTVIIGDEDVAAIAKGLAPCRAIATVGIQFKTSAGEELAVIGCKYFGFHHFEARPEISHFILLSVPQLARIRLFIDHAPSCHAAGLPNRGVQGSSRIQRRERIVSNQAIVMRGMLSPGVPVTGKRGA</sequence>
<organism evidence="1 2">
    <name type="scientific">Rhizobium lusitanum</name>
    <dbReference type="NCBI Taxonomy" id="293958"/>
    <lineage>
        <taxon>Bacteria</taxon>
        <taxon>Pseudomonadati</taxon>
        <taxon>Pseudomonadota</taxon>
        <taxon>Alphaproteobacteria</taxon>
        <taxon>Hyphomicrobiales</taxon>
        <taxon>Rhizobiaceae</taxon>
        <taxon>Rhizobium/Agrobacterium group</taxon>
        <taxon>Rhizobium</taxon>
    </lineage>
</organism>
<comment type="caution">
    <text evidence="1">The sequence shown here is derived from an EMBL/GenBank/DDBJ whole genome shotgun (WGS) entry which is preliminary data.</text>
</comment>
<accession>A0A6L9U501</accession>
<proteinExistence type="predicted"/>
<evidence type="ECO:0000313" key="1">
    <source>
        <dbReference type="EMBL" id="NEI71003.1"/>
    </source>
</evidence>
<name>A0A6L9U501_9HYPH</name>
<protein>
    <submittedName>
        <fullName evidence="1">Uncharacterized protein</fullName>
    </submittedName>
</protein>
<reference evidence="1 2" key="1">
    <citation type="submission" date="2019-12" db="EMBL/GenBank/DDBJ databases">
        <title>Rhizobium genotypes associated with high levels of biological nitrogen fixation by grain legumes in a temperate-maritime cropping system.</title>
        <authorList>
            <person name="Maluk M."/>
            <person name="Francesc Ferrando Molina F."/>
            <person name="Lopez Del Egido L."/>
            <person name="Lafos M."/>
            <person name="Langarica-Fuentes A."/>
            <person name="Gebre Yohannes G."/>
            <person name="Young M.W."/>
            <person name="Martin P."/>
            <person name="Gantlett R."/>
            <person name="Kenicer G."/>
            <person name="Hawes C."/>
            <person name="Begg G.S."/>
            <person name="Quilliam R.S."/>
            <person name="Squire G.R."/>
            <person name="Poole P.S."/>
            <person name="Young P.W."/>
            <person name="Iannetta P.M."/>
            <person name="James E.K."/>
        </authorList>
    </citation>
    <scope>NUCLEOTIDE SEQUENCE [LARGE SCALE GENOMIC DNA]</scope>
    <source>
        <strain evidence="1 2">JHI1118</strain>
    </source>
</reference>
<dbReference type="EMBL" id="WUEY01000006">
    <property type="protein sequence ID" value="NEI71003.1"/>
    <property type="molecule type" value="Genomic_DNA"/>
</dbReference>